<dbReference type="RefSeq" id="WP_236332492.1">
    <property type="nucleotide sequence ID" value="NZ_JAKIJS010000001.1"/>
</dbReference>
<protein>
    <submittedName>
        <fullName evidence="2">YlxQ family RNA-binding protein</fullName>
    </submittedName>
</protein>
<proteinExistence type="predicted"/>
<dbReference type="InterPro" id="IPR029064">
    <property type="entry name" value="Ribosomal_eL30-like_sf"/>
</dbReference>
<dbReference type="EMBL" id="JAKIJS010000001">
    <property type="protein sequence ID" value="MCF6137148.1"/>
    <property type="molecule type" value="Genomic_DNA"/>
</dbReference>
<accession>A0ABS9GZX7</accession>
<sequence length="100" mass="11237">MQSPWFSLIGLANRAGKCVSGEELVLKEIRSQRAKAILLADDASANTRKKLIDKSTYYKIPYYIVPDRVELGNAIGKEQRVTVAVIDNGFAKKLKTYFDQ</sequence>
<name>A0ABS9GZX7_9BACL</name>
<dbReference type="SUPFAM" id="SSF55315">
    <property type="entry name" value="L30e-like"/>
    <property type="match status" value="1"/>
</dbReference>
<organism evidence="2 3">
    <name type="scientific">Pseudalkalibacillus berkeleyi</name>
    <dbReference type="NCBI Taxonomy" id="1069813"/>
    <lineage>
        <taxon>Bacteria</taxon>
        <taxon>Bacillati</taxon>
        <taxon>Bacillota</taxon>
        <taxon>Bacilli</taxon>
        <taxon>Bacillales</taxon>
        <taxon>Fictibacillaceae</taxon>
        <taxon>Pseudalkalibacillus</taxon>
    </lineage>
</organism>
<comment type="caution">
    <text evidence="2">The sequence shown here is derived from an EMBL/GenBank/DDBJ whole genome shotgun (WGS) entry which is preliminary data.</text>
</comment>
<feature type="domain" description="Ribosomal protein eL8/eL30/eS12/Gadd45" evidence="1">
    <location>
        <begin position="7"/>
        <end position="94"/>
    </location>
</feature>
<dbReference type="Gene3D" id="3.30.1330.30">
    <property type="match status" value="1"/>
</dbReference>
<keyword evidence="3" id="KW-1185">Reference proteome</keyword>
<dbReference type="InterPro" id="IPR004038">
    <property type="entry name" value="Ribosomal_eL8/eL30/eS12/Gad45"/>
</dbReference>
<gene>
    <name evidence="2" type="ORF">L2716_05340</name>
</gene>
<dbReference type="NCBIfam" id="NF005825">
    <property type="entry name" value="PRK07714.1"/>
    <property type="match status" value="1"/>
</dbReference>
<evidence type="ECO:0000313" key="2">
    <source>
        <dbReference type="EMBL" id="MCF6137148.1"/>
    </source>
</evidence>
<evidence type="ECO:0000259" key="1">
    <source>
        <dbReference type="Pfam" id="PF01248"/>
    </source>
</evidence>
<dbReference type="Pfam" id="PF01248">
    <property type="entry name" value="Ribosomal_L7Ae"/>
    <property type="match status" value="1"/>
</dbReference>
<reference evidence="2 3" key="1">
    <citation type="submission" date="2022-01" db="EMBL/GenBank/DDBJ databases">
        <title>Alkalihalobacillus sp. EGI L200015, a novel bacterium isolated from a salt lake sediment.</title>
        <authorList>
            <person name="Gao L."/>
            <person name="Fang B.-Z."/>
            <person name="Li W.-J."/>
        </authorList>
    </citation>
    <scope>NUCLEOTIDE SEQUENCE [LARGE SCALE GENOMIC DNA]</scope>
    <source>
        <strain evidence="2 3">KCTC 12718</strain>
    </source>
</reference>
<dbReference type="Proteomes" id="UP001649381">
    <property type="component" value="Unassembled WGS sequence"/>
</dbReference>
<evidence type="ECO:0000313" key="3">
    <source>
        <dbReference type="Proteomes" id="UP001649381"/>
    </source>
</evidence>